<keyword evidence="3" id="KW-0408">Iron</keyword>
<dbReference type="SFLD" id="SFLDF00562">
    <property type="entry name" value="HemN-like__clustered_with_heat"/>
    <property type="match status" value="1"/>
</dbReference>
<dbReference type="Gene3D" id="3.30.750.200">
    <property type="match status" value="1"/>
</dbReference>
<dbReference type="InterPro" id="IPR058240">
    <property type="entry name" value="rSAM_sf"/>
</dbReference>
<dbReference type="CDD" id="cd01335">
    <property type="entry name" value="Radical_SAM"/>
    <property type="match status" value="1"/>
</dbReference>
<reference evidence="5 6" key="1">
    <citation type="submission" date="2020-05" db="EMBL/GenBank/DDBJ databases">
        <title>Aquirufa sp. strain 15G-AUS-rot a new Aquirufa species.</title>
        <authorList>
            <person name="Pitt A."/>
            <person name="Hahn M.W."/>
        </authorList>
    </citation>
    <scope>NUCLEOTIDE SEQUENCE [LARGE SCALE GENOMIC DNA]</scope>
    <source>
        <strain evidence="5 6">15G-AUS-rot</strain>
    </source>
</reference>
<dbReference type="PANTHER" id="PTHR13932:SF5">
    <property type="entry name" value="RADICAL S-ADENOSYL METHIONINE DOMAIN-CONTAINING PROTEIN 1, MITOCHONDRIAL"/>
    <property type="match status" value="1"/>
</dbReference>
<name>A0A7D4UAP2_9MICO</name>
<keyword evidence="6" id="KW-1185">Reference proteome</keyword>
<organism evidence="5 6">
    <name type="scientific">Aquiluna borgnonia</name>
    <dbReference type="NCBI Taxonomy" id="2499157"/>
    <lineage>
        <taxon>Bacteria</taxon>
        <taxon>Bacillati</taxon>
        <taxon>Actinomycetota</taxon>
        <taxon>Actinomycetes</taxon>
        <taxon>Micrococcales</taxon>
        <taxon>Microbacteriaceae</taxon>
        <taxon>Luna cluster</taxon>
        <taxon>Luna-1 subcluster</taxon>
        <taxon>Aquiluna</taxon>
    </lineage>
</organism>
<protein>
    <recommendedName>
        <fullName evidence="2 3">Heme chaperone HemW</fullName>
    </recommendedName>
</protein>
<evidence type="ECO:0000313" key="6">
    <source>
        <dbReference type="Proteomes" id="UP000501003"/>
    </source>
</evidence>
<gene>
    <name evidence="5" type="ORF">HRU87_03020</name>
</gene>
<keyword evidence="3" id="KW-0479">Metal-binding</keyword>
<dbReference type="AlphaFoldDB" id="A0A7D4UAP2"/>
<comment type="similarity">
    <text evidence="1">Belongs to the anaerobic coproporphyrinogen-III oxidase family. HemW subfamily.</text>
</comment>
<keyword evidence="3" id="KW-0411">Iron-sulfur</keyword>
<dbReference type="InterPro" id="IPR034505">
    <property type="entry name" value="Coproporphyrinogen-III_oxidase"/>
</dbReference>
<dbReference type="PANTHER" id="PTHR13932">
    <property type="entry name" value="COPROPORPHYRINIGEN III OXIDASE"/>
    <property type="match status" value="1"/>
</dbReference>
<proteinExistence type="inferred from homology"/>
<dbReference type="EMBL" id="CP054056">
    <property type="protein sequence ID" value="QKJ25177.1"/>
    <property type="molecule type" value="Genomic_DNA"/>
</dbReference>
<keyword evidence="3" id="KW-0949">S-adenosyl-L-methionine</keyword>
<dbReference type="RefSeq" id="WP_173493474.1">
    <property type="nucleotide sequence ID" value="NZ_CP054056.1"/>
</dbReference>
<evidence type="ECO:0000259" key="4">
    <source>
        <dbReference type="PROSITE" id="PS51918"/>
    </source>
</evidence>
<keyword evidence="3" id="KW-0143">Chaperone</keyword>
<feature type="domain" description="Radical SAM core" evidence="4">
    <location>
        <begin position="21"/>
        <end position="264"/>
    </location>
</feature>
<keyword evidence="3" id="KW-0004">4Fe-4S</keyword>
<dbReference type="SFLD" id="SFLDS00029">
    <property type="entry name" value="Radical_SAM"/>
    <property type="match status" value="1"/>
</dbReference>
<dbReference type="SMART" id="SM00729">
    <property type="entry name" value="Elp3"/>
    <property type="match status" value="1"/>
</dbReference>
<dbReference type="GO" id="GO:0006779">
    <property type="term" value="P:porphyrin-containing compound biosynthetic process"/>
    <property type="evidence" value="ECO:0007669"/>
    <property type="project" value="InterPro"/>
</dbReference>
<dbReference type="GO" id="GO:0004109">
    <property type="term" value="F:coproporphyrinogen oxidase activity"/>
    <property type="evidence" value="ECO:0007669"/>
    <property type="project" value="InterPro"/>
</dbReference>
<dbReference type="InterPro" id="IPR004559">
    <property type="entry name" value="HemW-like"/>
</dbReference>
<evidence type="ECO:0000256" key="2">
    <source>
        <dbReference type="ARBA" id="ARBA00017228"/>
    </source>
</evidence>
<accession>A0A7D4UAP2</accession>
<evidence type="ECO:0000256" key="3">
    <source>
        <dbReference type="RuleBase" id="RU364116"/>
    </source>
</evidence>
<keyword evidence="3" id="KW-0349">Heme</keyword>
<dbReference type="GO" id="GO:0005737">
    <property type="term" value="C:cytoplasm"/>
    <property type="evidence" value="ECO:0007669"/>
    <property type="project" value="UniProtKB-SubCell"/>
</dbReference>
<keyword evidence="3" id="KW-0963">Cytoplasm</keyword>
<dbReference type="PROSITE" id="PS51918">
    <property type="entry name" value="RADICAL_SAM"/>
    <property type="match status" value="1"/>
</dbReference>
<dbReference type="Pfam" id="PF04055">
    <property type="entry name" value="Radical_SAM"/>
    <property type="match status" value="1"/>
</dbReference>
<evidence type="ECO:0000256" key="1">
    <source>
        <dbReference type="ARBA" id="ARBA00006100"/>
    </source>
</evidence>
<dbReference type="NCBIfam" id="TIGR00539">
    <property type="entry name" value="hemN_rel"/>
    <property type="match status" value="1"/>
</dbReference>
<dbReference type="InterPro" id="IPR007197">
    <property type="entry name" value="rSAM"/>
</dbReference>
<sequence length="400" mass="44690">MAASLPHGDPWPDDNRLEVEVRNDSTFHVYLHVPFCVVRCGYCDFNTYTANEIGDISQSTFHESLIREIEFADSVLSGSGIPKRKLETVFIGGGTPSLFSPSQIGALLTRLEEAFGFGEDVEITMEANPEGLTKERLAGFYESGINRFSIGVQSFDEQVLKTLDRVHTADKVRSAARDIRELGARLSLDLIYGAPGESLESWSKTLDLALELKPEHVSAYALIVEEGTALARRISRGEMPDIDEDLNADKYLLAEQKLTEAGLENYEVSNWGEPCRHNQAYWRSMDWWGFGPGAHSHISGTRFWNHKYPANYSKLLLQGSPIHSMESLDARTRSEERLLLELRTSDGVDRKLLRDLGVSPQRVSERIASGHLRLEPGGQIVPTLEGRLLVDGIVLDFLTN</sequence>
<dbReference type="KEGG" id="aqg:HRU87_03020"/>
<dbReference type="GO" id="GO:0046872">
    <property type="term" value="F:metal ion binding"/>
    <property type="evidence" value="ECO:0007669"/>
    <property type="project" value="UniProtKB-UniRule"/>
</dbReference>
<dbReference type="SFLD" id="SFLDF00288">
    <property type="entry name" value="HemN-like__clustered_with_nucl"/>
    <property type="match status" value="1"/>
</dbReference>
<dbReference type="SUPFAM" id="SSF102114">
    <property type="entry name" value="Radical SAM enzymes"/>
    <property type="match status" value="1"/>
</dbReference>
<dbReference type="SFLD" id="SFLDG01065">
    <property type="entry name" value="anaerobic_coproporphyrinogen-I"/>
    <property type="match status" value="1"/>
</dbReference>
<comment type="function">
    <text evidence="3">Probably acts as a heme chaperone, transferring heme to an unknown acceptor. Binds one molecule of heme per monomer, possibly covalently. Binds 1 [4Fe-4S] cluster. The cluster is coordinated with 3 cysteines and an exchangeable S-adenosyl-L-methionine.</text>
</comment>
<evidence type="ECO:0000313" key="5">
    <source>
        <dbReference type="EMBL" id="QKJ25177.1"/>
    </source>
</evidence>
<dbReference type="GO" id="GO:0051539">
    <property type="term" value="F:4 iron, 4 sulfur cluster binding"/>
    <property type="evidence" value="ECO:0007669"/>
    <property type="project" value="UniProtKB-UniRule"/>
</dbReference>
<comment type="subcellular location">
    <subcellularLocation>
        <location evidence="3">Cytoplasm</location>
    </subcellularLocation>
</comment>
<dbReference type="InterPro" id="IPR006638">
    <property type="entry name" value="Elp3/MiaA/NifB-like_rSAM"/>
</dbReference>
<dbReference type="Proteomes" id="UP000501003">
    <property type="component" value="Chromosome"/>
</dbReference>